<reference evidence="2" key="1">
    <citation type="journal article" date="2019" name="Int. J. Syst. Evol. Microbiol.">
        <title>The Global Catalogue of Microorganisms (GCM) 10K type strain sequencing project: providing services to taxonomists for standard genome sequencing and annotation.</title>
        <authorList>
            <consortium name="The Broad Institute Genomics Platform"/>
            <consortium name="The Broad Institute Genome Sequencing Center for Infectious Disease"/>
            <person name="Wu L."/>
            <person name="Ma J."/>
        </authorList>
    </citation>
    <scope>NUCLEOTIDE SEQUENCE [LARGE SCALE GENOMIC DNA]</scope>
    <source>
        <strain evidence="2">KCTC 52274</strain>
    </source>
</reference>
<evidence type="ECO:0000313" key="1">
    <source>
        <dbReference type="EMBL" id="MFD2565297.1"/>
    </source>
</evidence>
<evidence type="ECO:0008006" key="3">
    <source>
        <dbReference type="Google" id="ProtNLM"/>
    </source>
</evidence>
<dbReference type="EMBL" id="JBHULE010000035">
    <property type="protein sequence ID" value="MFD2565297.1"/>
    <property type="molecule type" value="Genomic_DNA"/>
</dbReference>
<dbReference type="PROSITE" id="PS51257">
    <property type="entry name" value="PROKAR_LIPOPROTEIN"/>
    <property type="match status" value="1"/>
</dbReference>
<evidence type="ECO:0000313" key="2">
    <source>
        <dbReference type="Proteomes" id="UP001597319"/>
    </source>
</evidence>
<gene>
    <name evidence="1" type="ORF">ACFSR1_21650</name>
</gene>
<sequence>MKNYLSKLTVFLMFISMTTSCSKDEIETSEQINNQIRQETYLLLNGKKLKLEYDLEEKQYLVSNDYLEFEEIMSNSEDLVIANDGSDVLKIRKLDYYNDNFTSENISKSCCVYSRVTLYEGENYNGENIIFHLNSAYPDYKFVPLKTRCVHGILPVDYSCQVDLTKKVSSVELYDNSYLILKYPNPNPRIRGERFYAFENPGSLSNPDVLRFSLKDISIGNYNLNNRFTSIGKVRFFF</sequence>
<organism evidence="1 2">
    <name type="scientific">Aquimarina rubra</name>
    <dbReference type="NCBI Taxonomy" id="1920033"/>
    <lineage>
        <taxon>Bacteria</taxon>
        <taxon>Pseudomonadati</taxon>
        <taxon>Bacteroidota</taxon>
        <taxon>Flavobacteriia</taxon>
        <taxon>Flavobacteriales</taxon>
        <taxon>Flavobacteriaceae</taxon>
        <taxon>Aquimarina</taxon>
    </lineage>
</organism>
<comment type="caution">
    <text evidence="1">The sequence shown here is derived from an EMBL/GenBank/DDBJ whole genome shotgun (WGS) entry which is preliminary data.</text>
</comment>
<keyword evidence="2" id="KW-1185">Reference proteome</keyword>
<proteinExistence type="predicted"/>
<dbReference type="RefSeq" id="WP_378295119.1">
    <property type="nucleotide sequence ID" value="NZ_JBHULE010000035.1"/>
</dbReference>
<name>A0ABW5LPH9_9FLAO</name>
<protein>
    <recommendedName>
        <fullName evidence="3">Lipoprotein</fullName>
    </recommendedName>
</protein>
<accession>A0ABW5LPH9</accession>
<dbReference type="Proteomes" id="UP001597319">
    <property type="component" value="Unassembled WGS sequence"/>
</dbReference>